<proteinExistence type="predicted"/>
<evidence type="ECO:0000313" key="2">
    <source>
        <dbReference type="EMBL" id="MBE9461285.1"/>
    </source>
</evidence>
<evidence type="ECO:0000256" key="1">
    <source>
        <dbReference type="SAM" id="SignalP"/>
    </source>
</evidence>
<dbReference type="RefSeq" id="WP_194119560.1">
    <property type="nucleotide sequence ID" value="NZ_JACYGY010000001.1"/>
</dbReference>
<accession>A0ABR9W744</accession>
<feature type="signal peptide" evidence="1">
    <location>
        <begin position="1"/>
        <end position="24"/>
    </location>
</feature>
<protein>
    <submittedName>
        <fullName evidence="2">Porin</fullName>
    </submittedName>
</protein>
<dbReference type="InterPro" id="IPR025631">
    <property type="entry name" value="Porin_10"/>
</dbReference>
<organism evidence="2 3">
    <name type="scientific">Dyadobacter subterraneus</name>
    <dbReference type="NCBI Taxonomy" id="2773304"/>
    <lineage>
        <taxon>Bacteria</taxon>
        <taxon>Pseudomonadati</taxon>
        <taxon>Bacteroidota</taxon>
        <taxon>Cytophagia</taxon>
        <taxon>Cytophagales</taxon>
        <taxon>Spirosomataceae</taxon>
        <taxon>Dyadobacter</taxon>
    </lineage>
</organism>
<dbReference type="EMBL" id="JACYGY010000001">
    <property type="protein sequence ID" value="MBE9461285.1"/>
    <property type="molecule type" value="Genomic_DNA"/>
</dbReference>
<dbReference type="Proteomes" id="UP000634134">
    <property type="component" value="Unassembled WGS sequence"/>
</dbReference>
<name>A0ABR9W744_9BACT</name>
<evidence type="ECO:0000313" key="3">
    <source>
        <dbReference type="Proteomes" id="UP000634134"/>
    </source>
</evidence>
<dbReference type="Pfam" id="PF14121">
    <property type="entry name" value="Porin_10"/>
    <property type="match status" value="1"/>
</dbReference>
<comment type="caution">
    <text evidence="2">The sequence shown here is derived from an EMBL/GenBank/DDBJ whole genome shotgun (WGS) entry which is preliminary data.</text>
</comment>
<gene>
    <name evidence="2" type="ORF">IEE83_05250</name>
</gene>
<keyword evidence="1" id="KW-0732">Signal</keyword>
<reference evidence="3" key="1">
    <citation type="submission" date="2023-07" db="EMBL/GenBank/DDBJ databases">
        <title>Dyadobacter sp. nov 'subterranea' isolated from contaminted grondwater.</title>
        <authorList>
            <person name="Szabo I."/>
            <person name="Al-Omari J."/>
            <person name="Szerdahelyi S.G."/>
            <person name="Rado J."/>
        </authorList>
    </citation>
    <scope>NUCLEOTIDE SEQUENCE [LARGE SCALE GENOMIC DNA]</scope>
    <source>
        <strain evidence="3">UP-52</strain>
    </source>
</reference>
<keyword evidence="3" id="KW-1185">Reference proteome</keyword>
<feature type="chain" id="PRO_5047485540" evidence="1">
    <location>
        <begin position="25"/>
        <end position="652"/>
    </location>
</feature>
<sequence>MRILLSVIFLALSGFLLFPYAATAQVKLPGGMSMPGGGGGGAKGGKGGALLDDSTKTIYGPKTTLHFYENDIINNRDSVRYLVDTLLPDFNRWTPVDRSYGKLVDLGNTATATRNLFFQPRQDIGAQLGMRAYDPYAIQEDEIQYIDTHSQYTDLTYRSGGRKTTLGRFGYSQNVNPRFNFGMQGQRLTSNKQYGIYGINSAALLGQNWTFLLQGHYFSKDKKYLILTHYSHLNQKVREQGGVIPDTSATGDGIYTYDGLARISDDANSWERRHVFHVYQQYKLANGFQVFTQTDYKSTINRYTDKAAARGVTYGVYPASRYDTANIRQNIFYKLFDNKIGIKGTFSGFNYRAYIRQRLYGMNVTGQEPNTTGHVTIAYRTGLKFDNIVGLWLSYYLKDSTQHVTAEAEHLLGRDFKLKGELDTKWIKAGYQSIFTSPDLIAQNYISNNFDWQNNFKLTGTNTIYGSLPLKTKNIQLTPEVQYNLINNYVYYDTASIPRQLGSAFSLLKIGTTTNIHMNRWNLSGMAYYTINSNEDIIRIPKYFASGQLTFDFTYAKVLFIQLGISAMYRSSYFADAYMPITQQFHLQNSFEVQQYVVADIFANIRIKRIRLAFKMAHVNQGIGGPKGYYQTPGYLGMRRSFSFGINWPLFD</sequence>